<sequence length="109" mass="12170">MRWNLRLKAAERGIWKSTEMRRLLAEHGLEISAGKMSALWTTTPTSIRLDDLDVFCAVLDCTPAELLLHEPQQVKSRRDELKRAANADVAPTGSPVVPRLGRNRSLPPA</sequence>
<proteinExistence type="predicted"/>
<keyword evidence="4" id="KW-1185">Reference proteome</keyword>
<evidence type="ECO:0000313" key="4">
    <source>
        <dbReference type="Proteomes" id="UP000198224"/>
    </source>
</evidence>
<dbReference type="Proteomes" id="UP000198224">
    <property type="component" value="Chromosome I"/>
</dbReference>
<reference evidence="4" key="1">
    <citation type="submission" date="2016-06" db="EMBL/GenBank/DDBJ databases">
        <authorList>
            <person name="Varghese N."/>
            <person name="Submissions Spin"/>
        </authorList>
    </citation>
    <scope>NUCLEOTIDE SEQUENCE [LARGE SCALE GENOMIC DNA]</scope>
    <source>
        <strain evidence="4">DSM 45160</strain>
    </source>
</reference>
<evidence type="ECO:0000256" key="1">
    <source>
        <dbReference type="SAM" id="MobiDB-lite"/>
    </source>
</evidence>
<dbReference type="GO" id="GO:0003677">
    <property type="term" value="F:DNA binding"/>
    <property type="evidence" value="ECO:0007669"/>
    <property type="project" value="UniProtKB-KW"/>
</dbReference>
<organism evidence="3 4">
    <name type="scientific">Micromonospora chokoriensis</name>
    <dbReference type="NCBI Taxonomy" id="356851"/>
    <lineage>
        <taxon>Bacteria</taxon>
        <taxon>Bacillati</taxon>
        <taxon>Actinomycetota</taxon>
        <taxon>Actinomycetes</taxon>
        <taxon>Micromonosporales</taxon>
        <taxon>Micromonosporaceae</taxon>
        <taxon>Micromonospora</taxon>
    </lineage>
</organism>
<evidence type="ECO:0000313" key="3">
    <source>
        <dbReference type="EMBL" id="SCF23541.1"/>
    </source>
</evidence>
<accession>A0A1C4YT91</accession>
<dbReference type="InterPro" id="IPR001387">
    <property type="entry name" value="Cro/C1-type_HTH"/>
</dbReference>
<gene>
    <name evidence="3" type="ORF">GA0070612_5159</name>
</gene>
<dbReference type="AlphaFoldDB" id="A0A1C4YT91"/>
<dbReference type="EMBL" id="LT607409">
    <property type="protein sequence ID" value="SCF23541.1"/>
    <property type="molecule type" value="Genomic_DNA"/>
</dbReference>
<dbReference type="Pfam" id="PF13443">
    <property type="entry name" value="HTH_26"/>
    <property type="match status" value="1"/>
</dbReference>
<dbReference type="RefSeq" id="WP_088990234.1">
    <property type="nucleotide sequence ID" value="NZ_LT607409.1"/>
</dbReference>
<name>A0A1C4YT91_9ACTN</name>
<feature type="region of interest" description="Disordered" evidence="1">
    <location>
        <begin position="78"/>
        <end position="109"/>
    </location>
</feature>
<keyword evidence="3" id="KW-0238">DNA-binding</keyword>
<evidence type="ECO:0000259" key="2">
    <source>
        <dbReference type="Pfam" id="PF13443"/>
    </source>
</evidence>
<protein>
    <submittedName>
        <fullName evidence="3">DNA-binding transcriptional regulator, XRE family</fullName>
    </submittedName>
</protein>
<feature type="domain" description="HTH cro/C1-type" evidence="2">
    <location>
        <begin position="4"/>
        <end position="71"/>
    </location>
</feature>